<sequence>MQTDYDISYDSTYCKLEKMEPTVTLTFLVCIVLFSMIYRTVPTVNLSDHAYIVSLHMTDIN</sequence>
<dbReference type="AlphaFoldDB" id="A0A1X2IQP4"/>
<evidence type="ECO:0000256" key="1">
    <source>
        <dbReference type="SAM" id="Phobius"/>
    </source>
</evidence>
<evidence type="ECO:0000313" key="2">
    <source>
        <dbReference type="EMBL" id="ORZ20609.1"/>
    </source>
</evidence>
<keyword evidence="1" id="KW-0812">Transmembrane</keyword>
<feature type="transmembrane region" description="Helical" evidence="1">
    <location>
        <begin position="21"/>
        <end position="38"/>
    </location>
</feature>
<proteinExistence type="predicted"/>
<reference evidence="2 3" key="1">
    <citation type="submission" date="2016-07" db="EMBL/GenBank/DDBJ databases">
        <title>Pervasive Adenine N6-methylation of Active Genes in Fungi.</title>
        <authorList>
            <consortium name="DOE Joint Genome Institute"/>
            <person name="Mondo S.J."/>
            <person name="Dannebaum R.O."/>
            <person name="Kuo R.C."/>
            <person name="Labutti K."/>
            <person name="Haridas S."/>
            <person name="Kuo A."/>
            <person name="Salamov A."/>
            <person name="Ahrendt S.R."/>
            <person name="Lipzen A."/>
            <person name="Sullivan W."/>
            <person name="Andreopoulos W.B."/>
            <person name="Clum A."/>
            <person name="Lindquist E."/>
            <person name="Daum C."/>
            <person name="Ramamoorthy G.K."/>
            <person name="Gryganskyi A."/>
            <person name="Culley D."/>
            <person name="Magnuson J.K."/>
            <person name="James T.Y."/>
            <person name="O'Malley M.A."/>
            <person name="Stajich J.E."/>
            <person name="Spatafora J.W."/>
            <person name="Visel A."/>
            <person name="Grigoriev I.V."/>
        </authorList>
    </citation>
    <scope>NUCLEOTIDE SEQUENCE [LARGE SCALE GENOMIC DNA]</scope>
    <source>
        <strain evidence="2 3">NRRL 1336</strain>
    </source>
</reference>
<accession>A0A1X2IQP4</accession>
<keyword evidence="3" id="KW-1185">Reference proteome</keyword>
<name>A0A1X2IQP4_9FUNG</name>
<keyword evidence="1" id="KW-1133">Transmembrane helix</keyword>
<gene>
    <name evidence="2" type="ORF">BCR42DRAFT_409145</name>
</gene>
<evidence type="ECO:0000313" key="3">
    <source>
        <dbReference type="Proteomes" id="UP000193560"/>
    </source>
</evidence>
<dbReference type="Proteomes" id="UP000193560">
    <property type="component" value="Unassembled WGS sequence"/>
</dbReference>
<comment type="caution">
    <text evidence="2">The sequence shown here is derived from an EMBL/GenBank/DDBJ whole genome shotgun (WGS) entry which is preliminary data.</text>
</comment>
<protein>
    <submittedName>
        <fullName evidence="2">Uncharacterized protein</fullName>
    </submittedName>
</protein>
<keyword evidence="1" id="KW-0472">Membrane</keyword>
<dbReference type="EMBL" id="MCGE01000006">
    <property type="protein sequence ID" value="ORZ20609.1"/>
    <property type="molecule type" value="Genomic_DNA"/>
</dbReference>
<organism evidence="2 3">
    <name type="scientific">Absidia repens</name>
    <dbReference type="NCBI Taxonomy" id="90262"/>
    <lineage>
        <taxon>Eukaryota</taxon>
        <taxon>Fungi</taxon>
        <taxon>Fungi incertae sedis</taxon>
        <taxon>Mucoromycota</taxon>
        <taxon>Mucoromycotina</taxon>
        <taxon>Mucoromycetes</taxon>
        <taxon>Mucorales</taxon>
        <taxon>Cunninghamellaceae</taxon>
        <taxon>Absidia</taxon>
    </lineage>
</organism>